<protein>
    <recommendedName>
        <fullName evidence="3">Calpain catalytic domain-containing protein</fullName>
    </recommendedName>
</protein>
<evidence type="ECO:0000256" key="1">
    <source>
        <dbReference type="SAM" id="SignalP"/>
    </source>
</evidence>
<feature type="chain" id="PRO_5008628472" description="Calpain catalytic domain-containing protein" evidence="1">
    <location>
        <begin position="19"/>
        <end position="331"/>
    </location>
</feature>
<evidence type="ECO:0000313" key="2">
    <source>
        <dbReference type="EMBL" id="OCF52778.1"/>
    </source>
</evidence>
<reference evidence="2" key="1">
    <citation type="submission" date="2013-07" db="EMBL/GenBank/DDBJ databases">
        <title>The Genome Sequence of Cryptococcus pinus CBS10737.</title>
        <authorList>
            <consortium name="The Broad Institute Genome Sequencing Platform"/>
            <person name="Cuomo C."/>
            <person name="Litvintseva A."/>
            <person name="Chen Y."/>
            <person name="Heitman J."/>
            <person name="Sun S."/>
            <person name="Springer D."/>
            <person name="Dromer F."/>
            <person name="Young S.K."/>
            <person name="Zeng Q."/>
            <person name="Gargeya S."/>
            <person name="Fitzgerald M."/>
            <person name="Abouelleil A."/>
            <person name="Alvarado L."/>
            <person name="Berlin A.M."/>
            <person name="Chapman S.B."/>
            <person name="Dewar J."/>
            <person name="Goldberg J."/>
            <person name="Griggs A."/>
            <person name="Gujja S."/>
            <person name="Hansen M."/>
            <person name="Howarth C."/>
            <person name="Imamovic A."/>
            <person name="Larimer J."/>
            <person name="McCowan C."/>
            <person name="Murphy C."/>
            <person name="Pearson M."/>
            <person name="Priest M."/>
            <person name="Roberts A."/>
            <person name="Saif S."/>
            <person name="Shea T."/>
            <person name="Sykes S."/>
            <person name="Wortman J."/>
            <person name="Nusbaum C."/>
            <person name="Birren B."/>
        </authorList>
    </citation>
    <scope>NUCLEOTIDE SEQUENCE [LARGE SCALE GENOMIC DNA]</scope>
    <source>
        <strain evidence="2">CBS 10737</strain>
    </source>
</reference>
<proteinExistence type="predicted"/>
<accession>A0A1B9IAX9</accession>
<dbReference type="STRING" id="1296096.A0A1B9IAX9"/>
<dbReference type="AlphaFoldDB" id="A0A1B9IAX9"/>
<sequence>MKYIFMILHILMGVNVKAASTSTTTKLSTTMVQPSSKDEGLILFFLRKVPSSTYKHWSIGATSTISPPEITSNSAPIAGKNKIPTCDQLLANNPEEDWLFASLCSWSNSNYNGTLSSLDFSTIFEENGNENELNLTSINVTLYDGKFNLLDSIILVYNGVKDNGNSNANEAWWGGSIRNSLLYYKDSNLIFNENFKKDEIFREWAGYYILINLLGINPIRENPSQINDLLWAQKKANLDFTKPKKKEMYLDKSSFTPITILSKKQTSFINSNRYFSIINFNKTNSNYVELWDPTAGGNLGFFTINIEDLKNDVKWLFHLDWPRYYAIPRKV</sequence>
<reference evidence="2" key="2">
    <citation type="submission" date="2016-07" db="EMBL/GenBank/DDBJ databases">
        <title>Evolution of pathogenesis and genome organization in the Tremellales.</title>
        <authorList>
            <person name="Cuomo C."/>
            <person name="Litvintseva A."/>
            <person name="Heitman J."/>
            <person name="Chen Y."/>
            <person name="Sun S."/>
            <person name="Springer D."/>
            <person name="Dromer F."/>
            <person name="Young S."/>
            <person name="Zeng Q."/>
            <person name="Chapman S."/>
            <person name="Gujja S."/>
            <person name="Saif S."/>
            <person name="Birren B."/>
        </authorList>
    </citation>
    <scope>NUCLEOTIDE SEQUENCE</scope>
    <source>
        <strain evidence="2">CBS 10737</strain>
    </source>
</reference>
<gene>
    <name evidence="2" type="ORF">I206_00074</name>
</gene>
<feature type="signal peptide" evidence="1">
    <location>
        <begin position="1"/>
        <end position="18"/>
    </location>
</feature>
<dbReference type="EMBL" id="KI894007">
    <property type="protein sequence ID" value="OCF52778.1"/>
    <property type="molecule type" value="Genomic_DNA"/>
</dbReference>
<keyword evidence="1" id="KW-0732">Signal</keyword>
<name>A0A1B9IAX9_9TREE</name>
<evidence type="ECO:0008006" key="3">
    <source>
        <dbReference type="Google" id="ProtNLM"/>
    </source>
</evidence>
<organism evidence="2">
    <name type="scientific">Kwoniella pini CBS 10737</name>
    <dbReference type="NCBI Taxonomy" id="1296096"/>
    <lineage>
        <taxon>Eukaryota</taxon>
        <taxon>Fungi</taxon>
        <taxon>Dikarya</taxon>
        <taxon>Basidiomycota</taxon>
        <taxon>Agaricomycotina</taxon>
        <taxon>Tremellomycetes</taxon>
        <taxon>Tremellales</taxon>
        <taxon>Cryptococcaceae</taxon>
        <taxon>Kwoniella</taxon>
    </lineage>
</organism>
<dbReference type="OrthoDB" id="2564243at2759"/>